<evidence type="ECO:0000256" key="1">
    <source>
        <dbReference type="ARBA" id="ARBA00001933"/>
    </source>
</evidence>
<evidence type="ECO:0000256" key="2">
    <source>
        <dbReference type="ARBA" id="ARBA00006966"/>
    </source>
</evidence>
<dbReference type="InterPro" id="IPR015424">
    <property type="entry name" value="PyrdxlP-dep_Trfase"/>
</dbReference>
<dbReference type="EMBL" id="OB741770">
    <property type="protein sequence ID" value="CAD7239792.1"/>
    <property type="molecule type" value="Genomic_DNA"/>
</dbReference>
<dbReference type="GO" id="GO:0006545">
    <property type="term" value="P:glycine biosynthetic process"/>
    <property type="evidence" value="ECO:0007669"/>
    <property type="project" value="TreeGrafter"/>
</dbReference>
<dbReference type="OrthoDB" id="10261951at2759"/>
<dbReference type="AlphaFoldDB" id="A0A7R8X2T6"/>
<dbReference type="GO" id="GO:0005829">
    <property type="term" value="C:cytosol"/>
    <property type="evidence" value="ECO:0007669"/>
    <property type="project" value="TreeGrafter"/>
</dbReference>
<protein>
    <recommendedName>
        <fullName evidence="4">Aromatic amino acid beta-eliminating lyase/threonine aldolase domain-containing protein</fullName>
    </recommendedName>
</protein>
<comment type="similarity">
    <text evidence="2">Belongs to the threonine aldolase family.</text>
</comment>
<feature type="domain" description="Aromatic amino acid beta-eliminating lyase/threonine aldolase" evidence="4">
    <location>
        <begin position="1"/>
        <end position="153"/>
    </location>
</feature>
<dbReference type="SUPFAM" id="SSF53383">
    <property type="entry name" value="PLP-dependent transferases"/>
    <property type="match status" value="1"/>
</dbReference>
<evidence type="ECO:0000259" key="4">
    <source>
        <dbReference type="Pfam" id="PF01212"/>
    </source>
</evidence>
<dbReference type="GO" id="GO:0006567">
    <property type="term" value="P:L-threonine catabolic process"/>
    <property type="evidence" value="ECO:0007669"/>
    <property type="project" value="TreeGrafter"/>
</dbReference>
<sequence length="153" mass="16189">MQQQDMLAAIKPDDFHFPVSRLLSLENTVNGCVQPQAHINALADVAHEHGLSVHMDGARLMNAAVKLQLPPAQLVAKADSVSLCLSKGLGAPVGSVLVGKRSFIHRARRLRKMLGGGMRQAGMLAAAGLYALQNNIESLAADHAKAARLADAL</sequence>
<evidence type="ECO:0000313" key="5">
    <source>
        <dbReference type="EMBL" id="CAD7239792.1"/>
    </source>
</evidence>
<dbReference type="Gene3D" id="3.40.640.10">
    <property type="entry name" value="Type I PLP-dependent aspartate aminotransferase-like (Major domain)"/>
    <property type="match status" value="1"/>
</dbReference>
<dbReference type="PANTHER" id="PTHR48097:SF9">
    <property type="entry name" value="L-THREONINE ALDOLASE"/>
    <property type="match status" value="1"/>
</dbReference>
<dbReference type="InterPro" id="IPR001597">
    <property type="entry name" value="ArAA_b-elim_lyase/Thr_aldolase"/>
</dbReference>
<comment type="cofactor">
    <cofactor evidence="1">
        <name>pyridoxal 5'-phosphate</name>
        <dbReference type="ChEBI" id="CHEBI:597326"/>
    </cofactor>
</comment>
<reference evidence="5" key="1">
    <citation type="submission" date="2020-11" db="EMBL/GenBank/DDBJ databases">
        <authorList>
            <person name="Tran Van P."/>
        </authorList>
    </citation>
    <scope>NUCLEOTIDE SEQUENCE</scope>
</reference>
<accession>A0A7R8X2T6</accession>
<name>A0A7R8X2T6_9CRUS</name>
<dbReference type="Pfam" id="PF01212">
    <property type="entry name" value="Beta_elim_lyase"/>
    <property type="match status" value="1"/>
</dbReference>
<dbReference type="PANTHER" id="PTHR48097">
    <property type="entry name" value="L-THREONINE ALDOLASE-RELATED"/>
    <property type="match status" value="1"/>
</dbReference>
<proteinExistence type="inferred from homology"/>
<dbReference type="InterPro" id="IPR015421">
    <property type="entry name" value="PyrdxlP-dep_Trfase_major"/>
</dbReference>
<feature type="non-terminal residue" evidence="5">
    <location>
        <position position="153"/>
    </location>
</feature>
<dbReference type="GO" id="GO:0008732">
    <property type="term" value="F:L-allo-threonine aldolase activity"/>
    <property type="evidence" value="ECO:0007669"/>
    <property type="project" value="TreeGrafter"/>
</dbReference>
<organism evidence="5">
    <name type="scientific">Cyprideis torosa</name>
    <dbReference type="NCBI Taxonomy" id="163714"/>
    <lineage>
        <taxon>Eukaryota</taxon>
        <taxon>Metazoa</taxon>
        <taxon>Ecdysozoa</taxon>
        <taxon>Arthropoda</taxon>
        <taxon>Crustacea</taxon>
        <taxon>Oligostraca</taxon>
        <taxon>Ostracoda</taxon>
        <taxon>Podocopa</taxon>
        <taxon>Podocopida</taxon>
        <taxon>Cytherocopina</taxon>
        <taxon>Cytheroidea</taxon>
        <taxon>Cytherideidae</taxon>
        <taxon>Cyprideis</taxon>
    </lineage>
</organism>
<gene>
    <name evidence="5" type="ORF">CTOB1V02_LOCUS17607</name>
</gene>
<keyword evidence="3" id="KW-0663">Pyridoxal phosphate</keyword>
<evidence type="ECO:0000256" key="3">
    <source>
        <dbReference type="ARBA" id="ARBA00022898"/>
    </source>
</evidence>